<evidence type="ECO:0000256" key="4">
    <source>
        <dbReference type="ARBA" id="ARBA00022692"/>
    </source>
</evidence>
<accession>A0A6H5IZE1</accession>
<evidence type="ECO:0000256" key="3">
    <source>
        <dbReference type="ARBA" id="ARBA00015303"/>
    </source>
</evidence>
<dbReference type="GO" id="GO:0016485">
    <property type="term" value="P:protein processing"/>
    <property type="evidence" value="ECO:0007669"/>
    <property type="project" value="InterPro"/>
</dbReference>
<keyword evidence="6" id="KW-0914">Notch signaling pathway</keyword>
<evidence type="ECO:0000256" key="8">
    <source>
        <dbReference type="ARBA" id="ARBA00023136"/>
    </source>
</evidence>
<keyword evidence="7 10" id="KW-1133">Transmembrane helix</keyword>
<dbReference type="Pfam" id="PF05450">
    <property type="entry name" value="Nicastrin"/>
    <property type="match status" value="1"/>
</dbReference>
<protein>
    <recommendedName>
        <fullName evidence="3">Nicastrin</fullName>
    </recommendedName>
</protein>
<reference evidence="12 13" key="1">
    <citation type="submission" date="2020-02" db="EMBL/GenBank/DDBJ databases">
        <authorList>
            <person name="Ferguson B K."/>
        </authorList>
    </citation>
    <scope>NUCLEOTIDE SEQUENCE [LARGE SCALE GENOMIC DNA]</scope>
</reference>
<organism evidence="12 13">
    <name type="scientific">Trichogramma brassicae</name>
    <dbReference type="NCBI Taxonomy" id="86971"/>
    <lineage>
        <taxon>Eukaryota</taxon>
        <taxon>Metazoa</taxon>
        <taxon>Ecdysozoa</taxon>
        <taxon>Arthropoda</taxon>
        <taxon>Hexapoda</taxon>
        <taxon>Insecta</taxon>
        <taxon>Pterygota</taxon>
        <taxon>Neoptera</taxon>
        <taxon>Endopterygota</taxon>
        <taxon>Hymenoptera</taxon>
        <taxon>Apocrita</taxon>
        <taxon>Proctotrupomorpha</taxon>
        <taxon>Chalcidoidea</taxon>
        <taxon>Trichogrammatidae</taxon>
        <taxon>Trichogramma</taxon>
    </lineage>
</organism>
<dbReference type="Proteomes" id="UP000479190">
    <property type="component" value="Unassembled WGS sequence"/>
</dbReference>
<evidence type="ECO:0000256" key="10">
    <source>
        <dbReference type="SAM" id="Phobius"/>
    </source>
</evidence>
<evidence type="ECO:0000256" key="2">
    <source>
        <dbReference type="ARBA" id="ARBA00007717"/>
    </source>
</evidence>
<evidence type="ECO:0000256" key="5">
    <source>
        <dbReference type="ARBA" id="ARBA00022729"/>
    </source>
</evidence>
<proteinExistence type="inferred from homology"/>
<dbReference type="InterPro" id="IPR041084">
    <property type="entry name" value="Ncstrn_small"/>
</dbReference>
<evidence type="ECO:0000259" key="11">
    <source>
        <dbReference type="Pfam" id="PF18266"/>
    </source>
</evidence>
<evidence type="ECO:0000313" key="13">
    <source>
        <dbReference type="Proteomes" id="UP000479190"/>
    </source>
</evidence>
<name>A0A6H5IZE1_9HYME</name>
<dbReference type="OrthoDB" id="755951at2759"/>
<gene>
    <name evidence="12" type="ORF">TBRA_LOCUS14293</name>
</gene>
<dbReference type="AlphaFoldDB" id="A0A6H5IZE1"/>
<feature type="domain" description="Nicastrin small lobe" evidence="11">
    <location>
        <begin position="43"/>
        <end position="206"/>
    </location>
</feature>
<dbReference type="Gene3D" id="3.40.630.10">
    <property type="entry name" value="Zn peptidases"/>
    <property type="match status" value="1"/>
</dbReference>
<keyword evidence="4 10" id="KW-0812">Transmembrane</keyword>
<dbReference type="PANTHER" id="PTHR21092">
    <property type="entry name" value="NICASTRIN"/>
    <property type="match status" value="1"/>
</dbReference>
<comment type="similarity">
    <text evidence="2">Belongs to the nicastrin family.</text>
</comment>
<dbReference type="GO" id="GO:0007220">
    <property type="term" value="P:Notch receptor processing"/>
    <property type="evidence" value="ECO:0007669"/>
    <property type="project" value="TreeGrafter"/>
</dbReference>
<evidence type="ECO:0000256" key="9">
    <source>
        <dbReference type="ARBA" id="ARBA00023180"/>
    </source>
</evidence>
<keyword evidence="9" id="KW-0325">Glycoprotein</keyword>
<feature type="transmembrane region" description="Helical" evidence="10">
    <location>
        <begin position="610"/>
        <end position="630"/>
    </location>
</feature>
<keyword evidence="5" id="KW-0732">Signal</keyword>
<evidence type="ECO:0000256" key="7">
    <source>
        <dbReference type="ARBA" id="ARBA00022989"/>
    </source>
</evidence>
<keyword evidence="13" id="KW-1185">Reference proteome</keyword>
<dbReference type="InterPro" id="IPR008710">
    <property type="entry name" value="Nicastrin"/>
</dbReference>
<comment type="subcellular location">
    <subcellularLocation>
        <location evidence="1">Membrane</location>
        <topology evidence="1">Single-pass type I membrane protein</topology>
    </subcellularLocation>
</comment>
<dbReference type="GO" id="GO:0005886">
    <property type="term" value="C:plasma membrane"/>
    <property type="evidence" value="ECO:0007669"/>
    <property type="project" value="UniProtKB-ARBA"/>
</dbReference>
<evidence type="ECO:0000256" key="1">
    <source>
        <dbReference type="ARBA" id="ARBA00004479"/>
    </source>
</evidence>
<dbReference type="SUPFAM" id="SSF53187">
    <property type="entry name" value="Zn-dependent exopeptidases"/>
    <property type="match status" value="1"/>
</dbReference>
<dbReference type="GO" id="GO:0007219">
    <property type="term" value="P:Notch signaling pathway"/>
    <property type="evidence" value="ECO:0007669"/>
    <property type="project" value="UniProtKB-KW"/>
</dbReference>
<dbReference type="Pfam" id="PF18266">
    <property type="entry name" value="Ncstrn_small"/>
    <property type="match status" value="1"/>
</dbReference>
<dbReference type="PANTHER" id="PTHR21092:SF0">
    <property type="entry name" value="NICASTRIN"/>
    <property type="match status" value="1"/>
</dbReference>
<sequence>MYKANGLLVWTLTRMRHVIYKSSSRSAQKLRDMMYYDFHGTAACFRRHNGTHQFGCSSSRSGSVGVIHFVENEDDIVWLEKNATAGPYMIVLTFDMFTMKTLKRFEDVDVNGVLLYRNTSLDRPTSYSPDDSCPNRYSGYTTCNESWNPHGSSLLLQDWPFPMFYIEDNEVLEKVKDCYLRMNVHDREKQNERSLCALEMKSFMFAALNSEACLKRGSSNILYHPTLFCDPMGDQNIHWPVGPMSDDVKNVIMVIAKLDANAMYDNLVPGAGSTVTAIVTLLATATYLHMLNATISDTNIVFSLLNGETMDYIGSSRLVYDLKEGNFDALKGKTLKLEQISSVIELGQLGEGKLYLHSKNMKDDNPLLTTLKNELKADVLSNSVPPVSVQSFLKENSSIETLVIANHGKTFVNNYYNGLLDDAKAINYSSNKTTNLPSSLANIAITLGNALYSITNPGSKPLTEDITLIEKLVTELLPCYLESARCTLFSAASRPGTILPNQVLPLYTGVVRSDNPATILTGQLLGLLTGTTYPELNQTSCLEKHFLWMAGYNLTGVCVEATANFSQAKSPAFIIENYDMKSGKYSTWTESVWENLGMRMFLKPSYKVEVLSLGIGIGVSLFTALIVWLIKANADRIFERR</sequence>
<dbReference type="EMBL" id="CADCXV010001216">
    <property type="protein sequence ID" value="CAB0042687.1"/>
    <property type="molecule type" value="Genomic_DNA"/>
</dbReference>
<evidence type="ECO:0000313" key="12">
    <source>
        <dbReference type="EMBL" id="CAB0042687.1"/>
    </source>
</evidence>
<keyword evidence="8 10" id="KW-0472">Membrane</keyword>
<evidence type="ECO:0000256" key="6">
    <source>
        <dbReference type="ARBA" id="ARBA00022976"/>
    </source>
</evidence>